<name>A0A0G0AS45_9BACT</name>
<dbReference type="EMBL" id="LBPN01000002">
    <property type="protein sequence ID" value="KKP59873.1"/>
    <property type="molecule type" value="Genomic_DNA"/>
</dbReference>
<reference evidence="1 2" key="1">
    <citation type="journal article" date="2015" name="Nature">
        <title>rRNA introns, odd ribosomes, and small enigmatic genomes across a large radiation of phyla.</title>
        <authorList>
            <person name="Brown C.T."/>
            <person name="Hug L.A."/>
            <person name="Thomas B.C."/>
            <person name="Sharon I."/>
            <person name="Castelle C.J."/>
            <person name="Singh A."/>
            <person name="Wilkins M.J."/>
            <person name="Williams K.H."/>
            <person name="Banfield J.F."/>
        </authorList>
    </citation>
    <scope>NUCLEOTIDE SEQUENCE [LARGE SCALE GENOMIC DNA]</scope>
</reference>
<organism evidence="1 2">
    <name type="scientific">Candidatus Gottesmanbacteria bacterium GW2011_GWA1_34_13</name>
    <dbReference type="NCBI Taxonomy" id="1618434"/>
    <lineage>
        <taxon>Bacteria</taxon>
        <taxon>Candidatus Gottesmaniibacteriota</taxon>
    </lineage>
</organism>
<proteinExistence type="predicted"/>
<protein>
    <recommendedName>
        <fullName evidence="3">DUF4900 domain-containing protein</fullName>
    </recommendedName>
</protein>
<comment type="caution">
    <text evidence="1">The sequence shown here is derived from an EMBL/GenBank/DDBJ whole genome shotgun (WGS) entry which is preliminary data.</text>
</comment>
<evidence type="ECO:0000313" key="1">
    <source>
        <dbReference type="EMBL" id="KKP59873.1"/>
    </source>
</evidence>
<dbReference type="AlphaFoldDB" id="A0A0G0AS45"/>
<sequence>MKKNSHWSFKNGSISILVLVFGLVFAFTIGGLALAAATLYTSSQRTESFEKALTIAQAGAEYYRWHLAHSPNDFQDGTLNPGPYIHQINDPYGNTQGTFSLTITPPATGSSIVTVASQGWENSHPEIKRIVKTKYGIPSLAKYSFLHNANVWFGGGITVHGKVMSNGGIRMDGINDSLVQSSKSTYTCGSETGCSPSQIKPGVWGNGGPSNLWNFPVPPADFNSLIVDFSDLKIQAQQTGIYLGPSGGYGYHLIFNSDGTITIRRITQALNRKGWSVENGCENLYQQINTEINVGTYPLDAKPIVFAEDHLWVDGVVNGVITVVAAKFPTDINNMNIWINNNLTYIAKDGHSRLGLFAQNNIYFGLGVPNNFEVNGALLAQKGRIIRHNYRYSFCSSYSNAVRNNFTFYGSLISNQKSYWNFGTGPTSGFITRDFTYDPSQYYDPPPFFPTQGEYEFISWEEQ</sequence>
<evidence type="ECO:0008006" key="3">
    <source>
        <dbReference type="Google" id="ProtNLM"/>
    </source>
</evidence>
<accession>A0A0G0AS45</accession>
<dbReference type="Proteomes" id="UP000034176">
    <property type="component" value="Unassembled WGS sequence"/>
</dbReference>
<gene>
    <name evidence="1" type="ORF">UR52_C0002G0101</name>
</gene>
<evidence type="ECO:0000313" key="2">
    <source>
        <dbReference type="Proteomes" id="UP000034176"/>
    </source>
</evidence>
<dbReference type="STRING" id="1618434.UR52_C0002G0101"/>